<name>A0A643FGJ3_IDEDE</name>
<dbReference type="SUPFAM" id="SSF69754">
    <property type="entry name" value="Ribosome binding protein Y (YfiA homologue)"/>
    <property type="match status" value="1"/>
</dbReference>
<reference evidence="1 2" key="1">
    <citation type="submission" date="2019-09" db="EMBL/GenBank/DDBJ databases">
        <title>Draft genome sequences of 48 bacterial type strains from the CCUG.</title>
        <authorList>
            <person name="Tunovic T."/>
            <person name="Pineiro-Iglesias B."/>
            <person name="Unosson C."/>
            <person name="Inganas E."/>
            <person name="Ohlen M."/>
            <person name="Cardew S."/>
            <person name="Jensie-Markopoulos S."/>
            <person name="Salva-Serra F."/>
            <person name="Jaen-Luchoro D."/>
            <person name="Karlsson R."/>
            <person name="Svensson-Stadler L."/>
            <person name="Chun J."/>
            <person name="Moore E."/>
        </authorList>
    </citation>
    <scope>NUCLEOTIDE SEQUENCE [LARGE SCALE GENOMIC DNA]</scope>
    <source>
        <strain evidence="1 2">CCUG 30977</strain>
    </source>
</reference>
<dbReference type="InterPro" id="IPR003489">
    <property type="entry name" value="RHF/RaiA"/>
</dbReference>
<gene>
    <name evidence="1" type="ORF">F7Q92_02695</name>
</gene>
<dbReference type="CDD" id="cd00552">
    <property type="entry name" value="RaiA"/>
    <property type="match status" value="1"/>
</dbReference>
<accession>A0A643FGJ3</accession>
<sequence length="107" mass="12136">MQLRFVGMEPSAALEAAVQEKVHKLDQFRSDLMSCRVTLAVDDKHKHQGRHFAVRIDLTFPGGELCVDKARGEDAYVALRDAFDDMKRQLQDAVQRSQDRSTAAPHR</sequence>
<proteinExistence type="predicted"/>
<dbReference type="Gene3D" id="3.30.160.100">
    <property type="entry name" value="Ribosome hibernation promotion factor-like"/>
    <property type="match status" value="1"/>
</dbReference>
<organism evidence="1 2">
    <name type="scientific">Ideonella dechloratans</name>
    <dbReference type="NCBI Taxonomy" id="36863"/>
    <lineage>
        <taxon>Bacteria</taxon>
        <taxon>Pseudomonadati</taxon>
        <taxon>Pseudomonadota</taxon>
        <taxon>Betaproteobacteria</taxon>
        <taxon>Burkholderiales</taxon>
        <taxon>Sphaerotilaceae</taxon>
        <taxon>Ideonella</taxon>
    </lineage>
</organism>
<evidence type="ECO:0000313" key="1">
    <source>
        <dbReference type="EMBL" id="KAB0584811.1"/>
    </source>
</evidence>
<dbReference type="Pfam" id="PF02482">
    <property type="entry name" value="Ribosomal_S30AE"/>
    <property type="match status" value="1"/>
</dbReference>
<dbReference type="InterPro" id="IPR036567">
    <property type="entry name" value="RHF-like"/>
</dbReference>
<comment type="caution">
    <text evidence="1">The sequence shown here is derived from an EMBL/GenBank/DDBJ whole genome shotgun (WGS) entry which is preliminary data.</text>
</comment>
<dbReference type="Proteomes" id="UP000430120">
    <property type="component" value="Unassembled WGS sequence"/>
</dbReference>
<dbReference type="AlphaFoldDB" id="A0A643FGJ3"/>
<dbReference type="OrthoDB" id="9782252at2"/>
<keyword evidence="2" id="KW-1185">Reference proteome</keyword>
<protein>
    <submittedName>
        <fullName evidence="1">Ribosome-associated translation inhibitor RaiA</fullName>
    </submittedName>
</protein>
<dbReference type="EMBL" id="VZPB01000004">
    <property type="protein sequence ID" value="KAB0584811.1"/>
    <property type="molecule type" value="Genomic_DNA"/>
</dbReference>
<evidence type="ECO:0000313" key="2">
    <source>
        <dbReference type="Proteomes" id="UP000430120"/>
    </source>
</evidence>